<dbReference type="EMBL" id="MU005574">
    <property type="protein sequence ID" value="KAF2688131.1"/>
    <property type="molecule type" value="Genomic_DNA"/>
</dbReference>
<feature type="compositionally biased region" description="Basic residues" evidence="1">
    <location>
        <begin position="122"/>
        <end position="131"/>
    </location>
</feature>
<feature type="domain" description="DUF6604" evidence="2">
    <location>
        <begin position="40"/>
        <end position="174"/>
    </location>
</feature>
<dbReference type="InterPro" id="IPR046539">
    <property type="entry name" value="DUF6604"/>
</dbReference>
<proteinExistence type="predicted"/>
<evidence type="ECO:0000256" key="1">
    <source>
        <dbReference type="SAM" id="MobiDB-lite"/>
    </source>
</evidence>
<dbReference type="Pfam" id="PF20253">
    <property type="entry name" value="DUF6604"/>
    <property type="match status" value="1"/>
</dbReference>
<name>A0A6G1JD30_9PLEO</name>
<organism evidence="3 4">
    <name type="scientific">Lentithecium fluviatile CBS 122367</name>
    <dbReference type="NCBI Taxonomy" id="1168545"/>
    <lineage>
        <taxon>Eukaryota</taxon>
        <taxon>Fungi</taxon>
        <taxon>Dikarya</taxon>
        <taxon>Ascomycota</taxon>
        <taxon>Pezizomycotina</taxon>
        <taxon>Dothideomycetes</taxon>
        <taxon>Pleosporomycetidae</taxon>
        <taxon>Pleosporales</taxon>
        <taxon>Massarineae</taxon>
        <taxon>Lentitheciaceae</taxon>
        <taxon>Lentithecium</taxon>
    </lineage>
</organism>
<evidence type="ECO:0000259" key="2">
    <source>
        <dbReference type="Pfam" id="PF20253"/>
    </source>
</evidence>
<evidence type="ECO:0000313" key="4">
    <source>
        <dbReference type="Proteomes" id="UP000799291"/>
    </source>
</evidence>
<evidence type="ECO:0000313" key="3">
    <source>
        <dbReference type="EMBL" id="KAF2688131.1"/>
    </source>
</evidence>
<protein>
    <recommendedName>
        <fullName evidence="2">DUF6604 domain-containing protein</fullName>
    </recommendedName>
</protein>
<sequence>MDRSELGDDRLPVSLFSTFQTYKRGTSILREWLHAYCKSETVAEQFTMRTILDRAKMIAKGLAKPPKRIQDISWAVLVNRRMLTRYYESLRRPSATTEDTTERHKHFNDTLAQAYQVLFPSKHRSVPRRPKSNPTPLLPTKETSRSNFEALSGILEESDADLSALLYDNEETSEPRSPSYYCQPY</sequence>
<reference evidence="3" key="1">
    <citation type="journal article" date="2020" name="Stud. Mycol.">
        <title>101 Dothideomycetes genomes: a test case for predicting lifestyles and emergence of pathogens.</title>
        <authorList>
            <person name="Haridas S."/>
            <person name="Albert R."/>
            <person name="Binder M."/>
            <person name="Bloem J."/>
            <person name="Labutti K."/>
            <person name="Salamov A."/>
            <person name="Andreopoulos B."/>
            <person name="Baker S."/>
            <person name="Barry K."/>
            <person name="Bills G."/>
            <person name="Bluhm B."/>
            <person name="Cannon C."/>
            <person name="Castanera R."/>
            <person name="Culley D."/>
            <person name="Daum C."/>
            <person name="Ezra D."/>
            <person name="Gonzalez J."/>
            <person name="Henrissat B."/>
            <person name="Kuo A."/>
            <person name="Liang C."/>
            <person name="Lipzen A."/>
            <person name="Lutzoni F."/>
            <person name="Magnuson J."/>
            <person name="Mondo S."/>
            <person name="Nolan M."/>
            <person name="Ohm R."/>
            <person name="Pangilinan J."/>
            <person name="Park H.-J."/>
            <person name="Ramirez L."/>
            <person name="Alfaro M."/>
            <person name="Sun H."/>
            <person name="Tritt A."/>
            <person name="Yoshinaga Y."/>
            <person name="Zwiers L.-H."/>
            <person name="Turgeon B."/>
            <person name="Goodwin S."/>
            <person name="Spatafora J."/>
            <person name="Crous P."/>
            <person name="Grigoriev I."/>
        </authorList>
    </citation>
    <scope>NUCLEOTIDE SEQUENCE</scope>
    <source>
        <strain evidence="3">CBS 122367</strain>
    </source>
</reference>
<keyword evidence="4" id="KW-1185">Reference proteome</keyword>
<accession>A0A6G1JD30</accession>
<dbReference type="Proteomes" id="UP000799291">
    <property type="component" value="Unassembled WGS sequence"/>
</dbReference>
<dbReference type="OrthoDB" id="4821062at2759"/>
<feature type="region of interest" description="Disordered" evidence="1">
    <location>
        <begin position="122"/>
        <end position="149"/>
    </location>
</feature>
<gene>
    <name evidence="3" type="ORF">K458DRAFT_385700</name>
</gene>
<dbReference type="AlphaFoldDB" id="A0A6G1JD30"/>